<evidence type="ECO:0000259" key="3">
    <source>
        <dbReference type="Pfam" id="PF18701"/>
    </source>
</evidence>
<dbReference type="InterPro" id="IPR040676">
    <property type="entry name" value="DUF5641"/>
</dbReference>
<dbReference type="PANTHER" id="PTHR47331">
    <property type="entry name" value="PHD-TYPE DOMAIN-CONTAINING PROTEIN"/>
    <property type="match status" value="1"/>
</dbReference>
<sequence>MIVEAQTYNFNTKADELLTIFLDSGSQHSFIRKDTAKSLGLILRHPQEITAITFGGHQHTETSYEVKIRLQNPVTGTPVKLKLWTRSYITSVPEEEVKTTPRKPSTGDTADVDILIGMDYYWSVIDLNHNQKLPSGLVKSHTKLGPILSGPNAPFPQINSTVVEQKESKSDTDSMVRRLLALDSADADEDRDTTDSEIIQQYNDTVQMIKGIIHVKFPWKASHPHLPDNKALAMRRLESQYRKLHVNPKMWSEYCNTSVTARDPFANTDSQEYLVSQYSLLRDSLKTFWDLWHTEYLRVLAERNQLRSANKQSTGRSPQVGDIVLIQTDNTADGAVRSVAVKLGNHKILNRSVNQLIPLEVAAEDKNSIKKPTPRTPTRIQPPRKAKKQFIR</sequence>
<protein>
    <submittedName>
        <fullName evidence="6">DUF1758 domain-containing protein</fullName>
    </submittedName>
</protein>
<dbReference type="PANTHER" id="PTHR47331:SF5">
    <property type="entry name" value="RIBONUCLEASE H"/>
    <property type="match status" value="1"/>
</dbReference>
<dbReference type="AlphaFoldDB" id="A0A183FSW0"/>
<name>A0A183FSW0_HELPZ</name>
<organism evidence="5 6">
    <name type="scientific">Heligmosomoides polygyrus</name>
    <name type="common">Parasitic roundworm</name>
    <dbReference type="NCBI Taxonomy" id="6339"/>
    <lineage>
        <taxon>Eukaryota</taxon>
        <taxon>Metazoa</taxon>
        <taxon>Ecdysozoa</taxon>
        <taxon>Nematoda</taxon>
        <taxon>Chromadorea</taxon>
        <taxon>Rhabditida</taxon>
        <taxon>Rhabditina</taxon>
        <taxon>Rhabditomorpha</taxon>
        <taxon>Strongyloidea</taxon>
        <taxon>Heligmosomidae</taxon>
        <taxon>Heligmosomoides</taxon>
    </lineage>
</organism>
<keyword evidence="5" id="KW-1185">Reference proteome</keyword>
<dbReference type="InterPro" id="IPR008737">
    <property type="entry name" value="DUF1758"/>
</dbReference>
<feature type="compositionally biased region" description="Basic residues" evidence="1">
    <location>
        <begin position="382"/>
        <end position="392"/>
    </location>
</feature>
<feature type="domain" description="DUF1758" evidence="2">
    <location>
        <begin position="5"/>
        <end position="152"/>
    </location>
</feature>
<feature type="region of interest" description="Disordered" evidence="1">
    <location>
        <begin position="367"/>
        <end position="392"/>
    </location>
</feature>
<dbReference type="EMBL" id="UZAH01026981">
    <property type="protein sequence ID" value="VDO87407.1"/>
    <property type="molecule type" value="Genomic_DNA"/>
</dbReference>
<dbReference type="Pfam" id="PF05585">
    <property type="entry name" value="DUF1758"/>
    <property type="match status" value="1"/>
</dbReference>
<dbReference type="WBParaSite" id="HPBE_0001109101-mRNA-1">
    <property type="protein sequence ID" value="HPBE_0001109101-mRNA-1"/>
    <property type="gene ID" value="HPBE_0001109101"/>
</dbReference>
<evidence type="ECO:0000313" key="6">
    <source>
        <dbReference type="WBParaSite" id="HPBE_0001109101-mRNA-1"/>
    </source>
</evidence>
<gene>
    <name evidence="4" type="ORF">HPBE_LOCUS11090</name>
</gene>
<feature type="domain" description="DUF5641" evidence="3">
    <location>
        <begin position="277"/>
        <end position="332"/>
    </location>
</feature>
<dbReference type="OrthoDB" id="416987at2759"/>
<dbReference type="CDD" id="cd00303">
    <property type="entry name" value="retropepsin_like"/>
    <property type="match status" value="1"/>
</dbReference>
<evidence type="ECO:0000259" key="2">
    <source>
        <dbReference type="Pfam" id="PF05585"/>
    </source>
</evidence>
<reference evidence="4 5" key="1">
    <citation type="submission" date="2018-11" db="EMBL/GenBank/DDBJ databases">
        <authorList>
            <consortium name="Pathogen Informatics"/>
        </authorList>
    </citation>
    <scope>NUCLEOTIDE SEQUENCE [LARGE SCALE GENOMIC DNA]</scope>
</reference>
<accession>A0A3P7ZTA7</accession>
<evidence type="ECO:0000313" key="4">
    <source>
        <dbReference type="EMBL" id="VDO87407.1"/>
    </source>
</evidence>
<dbReference type="Pfam" id="PF18701">
    <property type="entry name" value="DUF5641"/>
    <property type="match status" value="1"/>
</dbReference>
<accession>A0A183FSW0</accession>
<evidence type="ECO:0000313" key="5">
    <source>
        <dbReference type="Proteomes" id="UP000050761"/>
    </source>
</evidence>
<dbReference type="InterPro" id="IPR021109">
    <property type="entry name" value="Peptidase_aspartic_dom_sf"/>
</dbReference>
<evidence type="ECO:0000256" key="1">
    <source>
        <dbReference type="SAM" id="MobiDB-lite"/>
    </source>
</evidence>
<dbReference type="Proteomes" id="UP000050761">
    <property type="component" value="Unassembled WGS sequence"/>
</dbReference>
<dbReference type="Gene3D" id="2.40.70.10">
    <property type="entry name" value="Acid Proteases"/>
    <property type="match status" value="1"/>
</dbReference>
<reference evidence="6" key="2">
    <citation type="submission" date="2019-09" db="UniProtKB">
        <authorList>
            <consortium name="WormBaseParasite"/>
        </authorList>
    </citation>
    <scope>IDENTIFICATION</scope>
</reference>
<proteinExistence type="predicted"/>